<evidence type="ECO:0000256" key="8">
    <source>
        <dbReference type="RuleBase" id="RU003355"/>
    </source>
</evidence>
<dbReference type="InterPro" id="IPR026444">
    <property type="entry name" value="Secre_tail"/>
</dbReference>
<organism evidence="13 14">
    <name type="scientific">Aerophobetes bacterium</name>
    <dbReference type="NCBI Taxonomy" id="2030807"/>
    <lineage>
        <taxon>Bacteria</taxon>
        <taxon>Candidatus Aerophobota</taxon>
    </lineage>
</organism>
<dbReference type="Pfam" id="PF00082">
    <property type="entry name" value="Peptidase_S8"/>
    <property type="match status" value="1"/>
</dbReference>
<dbReference type="InterPro" id="IPR015500">
    <property type="entry name" value="Peptidase_S8_subtilisin-rel"/>
</dbReference>
<dbReference type="GO" id="GO:0005576">
    <property type="term" value="C:extracellular region"/>
    <property type="evidence" value="ECO:0007669"/>
    <property type="project" value="UniProtKB-SubCell"/>
</dbReference>
<dbReference type="Proteomes" id="UP000267654">
    <property type="component" value="Unassembled WGS sequence"/>
</dbReference>
<feature type="domain" description="CARDB" evidence="11">
    <location>
        <begin position="714"/>
        <end position="828"/>
    </location>
</feature>
<dbReference type="InterPro" id="IPR034084">
    <property type="entry name" value="Thermitase-like_dom"/>
</dbReference>
<evidence type="ECO:0000256" key="6">
    <source>
        <dbReference type="ARBA" id="ARBA00022825"/>
    </source>
</evidence>
<dbReference type="InterPro" id="IPR011635">
    <property type="entry name" value="CARDB"/>
</dbReference>
<comment type="subcellular location">
    <subcellularLocation>
        <location evidence="1">Secreted</location>
    </subcellularLocation>
</comment>
<dbReference type="PROSITE" id="PS00138">
    <property type="entry name" value="SUBTILASE_SER"/>
    <property type="match status" value="1"/>
</dbReference>
<dbReference type="GO" id="GO:0004252">
    <property type="term" value="F:serine-type endopeptidase activity"/>
    <property type="evidence" value="ECO:0007669"/>
    <property type="project" value="UniProtKB-UniRule"/>
</dbReference>
<evidence type="ECO:0000259" key="9">
    <source>
        <dbReference type="Pfam" id="PF00082"/>
    </source>
</evidence>
<feature type="active site" description="Charge relay system" evidence="7">
    <location>
        <position position="260"/>
    </location>
</feature>
<dbReference type="InterPro" id="IPR036852">
    <property type="entry name" value="Peptidase_S8/S53_dom_sf"/>
</dbReference>
<dbReference type="Pfam" id="PF07705">
    <property type="entry name" value="CARDB"/>
    <property type="match status" value="2"/>
</dbReference>
<dbReference type="Gene3D" id="2.60.40.4070">
    <property type="match status" value="1"/>
</dbReference>
<dbReference type="InterPro" id="IPR011600">
    <property type="entry name" value="Pept_C14_caspase"/>
</dbReference>
<feature type="active site" description="Charge relay system" evidence="7">
    <location>
        <position position="46"/>
    </location>
</feature>
<evidence type="ECO:0000256" key="5">
    <source>
        <dbReference type="ARBA" id="ARBA00022801"/>
    </source>
</evidence>
<evidence type="ECO:0000256" key="7">
    <source>
        <dbReference type="PROSITE-ProRule" id="PRU01240"/>
    </source>
</evidence>
<comment type="caution">
    <text evidence="13">The sequence shown here is derived from an EMBL/GenBank/DDBJ whole genome shotgun (WGS) entry which is preliminary data.</text>
</comment>
<feature type="domain" description="Peptidase C14 caspase" evidence="10">
    <location>
        <begin position="454"/>
        <end position="669"/>
    </location>
</feature>
<dbReference type="PROSITE" id="PS51892">
    <property type="entry name" value="SUBTILASE"/>
    <property type="match status" value="1"/>
</dbReference>
<dbReference type="GO" id="GO:0006508">
    <property type="term" value="P:proteolysis"/>
    <property type="evidence" value="ECO:0007669"/>
    <property type="project" value="UniProtKB-KW"/>
</dbReference>
<keyword evidence="5 7" id="KW-0378">Hydrolase</keyword>
<dbReference type="SUPFAM" id="SSF52129">
    <property type="entry name" value="Caspase-like"/>
    <property type="match status" value="1"/>
</dbReference>
<evidence type="ECO:0000259" key="10">
    <source>
        <dbReference type="Pfam" id="PF00656"/>
    </source>
</evidence>
<evidence type="ECO:0008006" key="15">
    <source>
        <dbReference type="Google" id="ProtNLM"/>
    </source>
</evidence>
<evidence type="ECO:0000256" key="2">
    <source>
        <dbReference type="ARBA" id="ARBA00011073"/>
    </source>
</evidence>
<evidence type="ECO:0000256" key="4">
    <source>
        <dbReference type="ARBA" id="ARBA00022670"/>
    </source>
</evidence>
<dbReference type="NCBIfam" id="TIGR04183">
    <property type="entry name" value="Por_Secre_tail"/>
    <property type="match status" value="1"/>
</dbReference>
<dbReference type="InterPro" id="IPR029030">
    <property type="entry name" value="Caspase-like_dom_sf"/>
</dbReference>
<dbReference type="Pfam" id="PF18962">
    <property type="entry name" value="Por_Secre_tail"/>
    <property type="match status" value="1"/>
</dbReference>
<dbReference type="InterPro" id="IPR023828">
    <property type="entry name" value="Peptidase_S8_Ser-AS"/>
</dbReference>
<dbReference type="PANTHER" id="PTHR43806">
    <property type="entry name" value="PEPTIDASE S8"/>
    <property type="match status" value="1"/>
</dbReference>
<evidence type="ECO:0000313" key="14">
    <source>
        <dbReference type="Proteomes" id="UP000267654"/>
    </source>
</evidence>
<dbReference type="PRINTS" id="PR00723">
    <property type="entry name" value="SUBTILISIN"/>
</dbReference>
<dbReference type="InterPro" id="IPR050131">
    <property type="entry name" value="Peptidase_S8_subtilisin-like"/>
</dbReference>
<feature type="non-terminal residue" evidence="13">
    <location>
        <position position="1"/>
    </location>
</feature>
<dbReference type="PROSITE" id="PS00136">
    <property type="entry name" value="SUBTILASE_ASP"/>
    <property type="match status" value="1"/>
</dbReference>
<feature type="domain" description="Secretion system C-terminal sorting" evidence="12">
    <location>
        <begin position="1299"/>
        <end position="1375"/>
    </location>
</feature>
<dbReference type="Gene3D" id="2.60.40.10">
    <property type="entry name" value="Immunoglobulins"/>
    <property type="match status" value="2"/>
</dbReference>
<sequence length="1387" mass="152992">NYIVHAYWIPNDPYYSYQWHLTQINMPSAWDIEKGGSSNVIVAVLDTGVAYEDYGSYKQAPDLAGTNFVSGYDFVNDDSHPNDDNGHGTHVTGTIAQTTNNGVGVAGVAFNCSIMPVKVLDAQGSGTHQQVADGLYWAVNNGAKVINCSLGGTYGSTTLYNAIKYAYDHGVIIVAAAGNDGSSSISYPAAYDECIAVGAVRYDKTRAYYSNYGTGIELMAPGGDTSVDQNGDGYVDGVLQQTFSGGDPTNFSYWFWQGTSMATPHVTGIVALMLSHGATGIENIRNILHSTAEDLGDPGYDNEYGYGLVDAAAALSYTEYPDLTITAISYSSTHLNEPVDIYVTIANQGTQDVTEDFYVDIYYDPSETPAKGETSRKEKGQIGDDWQHITQIIPAGESIQISFTHTFTTLGEHEIWTQVDTDDSVTETNEDNNIYGPESITVEVPPGDGTTTYWAVIAGVSDYLYINDLNYCDDDAQDIYNTLLADPNWNSSHMQLLIDSQATKSAIHSAINNILSGGFDQDDVLLFYFSGHGTYYYDQSPIDETDGYDEYICPYDMDITDLSTGIRDDELEDWLNVGINGVVTLDTCNSGGFIKLNGLTSKCIIVPGLSKKAITKGDGFTKDLQDISNLVTLTACDDNESAEESTSLQHGVFTYYLLEALDNTSTDINSNNKISAEEAFTYASPKATDFNPDQHPQISDKYSGELDLINTPFADLVITGVISTPNPSVSGQQVQVTVEFKNQGNADAGSFWIDLYKDRDTAPTKGQKLEREKGLTGDYFTLISSLAKGATGSTTFTYTYNTPGTKKIWAQIDTDDYVTESNEDNNIYGPYDQEVTIPSITHTPIASATYNEPILITAEVSSEVGISSAKVYSRKGGEGEYTSISMSNTSSYQATIPSTYLTERGLEYYIKAEDIYGNIAASPEENASLSPYTVRVNFSSLSFPFTTQTKKWQMISVPVELDSSDPNSVLVDDLGEQDNTKWKFYRWNTDNGTYDEYLNIPDNFTPGKAFWLITRDQKSIDVGQGKSTDTSSDYAIDLAPGWSQIANPFAFSVNWNDVKVKRNGETLSVQQAQVNGWIRDTIWYWDGNEYIYYQAPDGVLEPWKGYWVKALLSCTLLVSPLESEETKILSTSSKSCKKYLQIIARVGELKDSYNFIGLSSKAKDTYDKEDIEEAPAIFPYISLSFPHSDWGKDSGSYTQDIRGIPNTKSYPEKIIWNMQVKTDQLNKTITLEWKNTDAIPEEYNLYLTVDNENVLCNMRKVNTYSFVTSTGKDNFRIVATTEKLSPLSKDLTLTEVYTYPNPANNVANIHFSLGKDANVTIRIYTISGELVKTFVENKSYPAGSYTEVWQLDNEKGERIARGVYILLIKATGSSKTLIKTAKVAVIK</sequence>
<comment type="similarity">
    <text evidence="2 7 8">Belongs to the peptidase S8 family.</text>
</comment>
<dbReference type="InterPro" id="IPR023827">
    <property type="entry name" value="Peptidase_S8_Asp-AS"/>
</dbReference>
<protein>
    <recommendedName>
        <fullName evidence="15">T9SS type A sorting domain-containing protein</fullName>
    </recommendedName>
</protein>
<dbReference type="InterPro" id="IPR000209">
    <property type="entry name" value="Peptidase_S8/S53_dom"/>
</dbReference>
<feature type="active site" description="Charge relay system" evidence="7">
    <location>
        <position position="87"/>
    </location>
</feature>
<evidence type="ECO:0000256" key="1">
    <source>
        <dbReference type="ARBA" id="ARBA00004613"/>
    </source>
</evidence>
<dbReference type="CDD" id="cd07484">
    <property type="entry name" value="Peptidases_S8_Thermitase_like"/>
    <property type="match status" value="1"/>
</dbReference>
<dbReference type="InterPro" id="IPR013783">
    <property type="entry name" value="Ig-like_fold"/>
</dbReference>
<evidence type="ECO:0000313" key="13">
    <source>
        <dbReference type="EMBL" id="RLE15192.1"/>
    </source>
</evidence>
<feature type="domain" description="CARDB" evidence="11">
    <location>
        <begin position="321"/>
        <end position="435"/>
    </location>
</feature>
<keyword evidence="4 7" id="KW-0645">Protease</keyword>
<dbReference type="PANTHER" id="PTHR43806:SF11">
    <property type="entry name" value="CEREVISIN-RELATED"/>
    <property type="match status" value="1"/>
</dbReference>
<evidence type="ECO:0000259" key="12">
    <source>
        <dbReference type="Pfam" id="PF18962"/>
    </source>
</evidence>
<evidence type="ECO:0000259" key="11">
    <source>
        <dbReference type="Pfam" id="PF07705"/>
    </source>
</evidence>
<proteinExistence type="inferred from homology"/>
<keyword evidence="3" id="KW-0964">Secreted</keyword>
<evidence type="ECO:0000256" key="3">
    <source>
        <dbReference type="ARBA" id="ARBA00022525"/>
    </source>
</evidence>
<dbReference type="SUPFAM" id="SSF52743">
    <property type="entry name" value="Subtilisin-like"/>
    <property type="match status" value="1"/>
</dbReference>
<reference evidence="13 14" key="1">
    <citation type="submission" date="2018-06" db="EMBL/GenBank/DDBJ databases">
        <title>Extensive metabolic versatility and redundancy in microbially diverse, dynamic hydrothermal sediments.</title>
        <authorList>
            <person name="Dombrowski N."/>
            <person name="Teske A."/>
            <person name="Baker B.J."/>
        </authorList>
    </citation>
    <scope>NUCLEOTIDE SEQUENCE [LARGE SCALE GENOMIC DNA]</scope>
    <source>
        <strain evidence="13">B19_G9</strain>
    </source>
</reference>
<gene>
    <name evidence="13" type="ORF">DRI96_00280</name>
</gene>
<keyword evidence="6 7" id="KW-0720">Serine protease</keyword>
<dbReference type="Gene3D" id="3.40.50.1460">
    <property type="match status" value="1"/>
</dbReference>
<dbReference type="Gene3D" id="3.40.50.200">
    <property type="entry name" value="Peptidase S8/S53 domain"/>
    <property type="match status" value="1"/>
</dbReference>
<dbReference type="Pfam" id="PF00656">
    <property type="entry name" value="Peptidase_C14"/>
    <property type="match status" value="1"/>
</dbReference>
<feature type="domain" description="Peptidase S8/S53" evidence="9">
    <location>
        <begin position="38"/>
        <end position="307"/>
    </location>
</feature>
<accession>A0A662DM29</accession>
<dbReference type="GO" id="GO:0004197">
    <property type="term" value="F:cysteine-type endopeptidase activity"/>
    <property type="evidence" value="ECO:0007669"/>
    <property type="project" value="InterPro"/>
</dbReference>
<name>A0A662DM29_UNCAE</name>
<dbReference type="EMBL" id="QMQB01000006">
    <property type="protein sequence ID" value="RLE15192.1"/>
    <property type="molecule type" value="Genomic_DNA"/>
</dbReference>